<gene>
    <name evidence="2" type="ORF">E4K67_14750</name>
</gene>
<sequence length="75" mass="8460">MSNKEIALVKVDGEVTIKKFHRLDFEVRLKPANSSMKDIVISDLAKIRILGKVVGVISAEEAKQNMRYEFNGPNE</sequence>
<reference evidence="2 3" key="1">
    <citation type="submission" date="2019-03" db="EMBL/GenBank/DDBJ databases">
        <title>Draft Genome Sequence of Desulfosporosinus fructosivorans Strain 63.6F, Isolated from Marine Sediment in the Baltic Sea.</title>
        <authorList>
            <person name="Hausmann B."/>
            <person name="Vandieken V."/>
            <person name="Pjevac P."/>
            <person name="Schreck K."/>
            <person name="Herbold C.W."/>
            <person name="Loy A."/>
        </authorList>
    </citation>
    <scope>NUCLEOTIDE SEQUENCE [LARGE SCALE GENOMIC DNA]</scope>
    <source>
        <strain evidence="2 3">63.6F</strain>
    </source>
</reference>
<evidence type="ECO:0000313" key="2">
    <source>
        <dbReference type="EMBL" id="TGE37142.1"/>
    </source>
</evidence>
<dbReference type="Proteomes" id="UP000298460">
    <property type="component" value="Unassembled WGS sequence"/>
</dbReference>
<dbReference type="Pfam" id="PF00717">
    <property type="entry name" value="Peptidase_S24"/>
    <property type="match status" value="1"/>
</dbReference>
<dbReference type="InterPro" id="IPR039418">
    <property type="entry name" value="LexA-like"/>
</dbReference>
<dbReference type="RefSeq" id="WP_135548031.1">
    <property type="nucleotide sequence ID" value="NZ_SPQQ01000005.1"/>
</dbReference>
<dbReference type="Gene3D" id="2.10.109.10">
    <property type="entry name" value="Umud Fragment, subunit A"/>
    <property type="match status" value="1"/>
</dbReference>
<organism evidence="2 3">
    <name type="scientific">Desulfosporosinus fructosivorans</name>
    <dbReference type="NCBI Taxonomy" id="2018669"/>
    <lineage>
        <taxon>Bacteria</taxon>
        <taxon>Bacillati</taxon>
        <taxon>Bacillota</taxon>
        <taxon>Clostridia</taxon>
        <taxon>Eubacteriales</taxon>
        <taxon>Desulfitobacteriaceae</taxon>
        <taxon>Desulfosporosinus</taxon>
    </lineage>
</organism>
<keyword evidence="3" id="KW-1185">Reference proteome</keyword>
<comment type="caution">
    <text evidence="2">The sequence shown here is derived from an EMBL/GenBank/DDBJ whole genome shotgun (WGS) entry which is preliminary data.</text>
</comment>
<name>A0A4Z0R230_9FIRM</name>
<protein>
    <recommendedName>
        <fullName evidence="1">Peptidase S24/S26A/S26B/S26C domain-containing protein</fullName>
    </recommendedName>
</protein>
<dbReference type="OrthoDB" id="9802364at2"/>
<dbReference type="AlphaFoldDB" id="A0A4Z0R230"/>
<dbReference type="SUPFAM" id="SSF51306">
    <property type="entry name" value="LexA/Signal peptidase"/>
    <property type="match status" value="1"/>
</dbReference>
<evidence type="ECO:0000259" key="1">
    <source>
        <dbReference type="Pfam" id="PF00717"/>
    </source>
</evidence>
<feature type="domain" description="Peptidase S24/S26A/S26B/S26C" evidence="1">
    <location>
        <begin position="2"/>
        <end position="54"/>
    </location>
</feature>
<accession>A0A4Z0R230</accession>
<dbReference type="CDD" id="cd06529">
    <property type="entry name" value="S24_LexA-like"/>
    <property type="match status" value="1"/>
</dbReference>
<proteinExistence type="predicted"/>
<dbReference type="InterPro" id="IPR015927">
    <property type="entry name" value="Peptidase_S24_S26A/B/C"/>
</dbReference>
<dbReference type="EMBL" id="SPQQ01000005">
    <property type="protein sequence ID" value="TGE37142.1"/>
    <property type="molecule type" value="Genomic_DNA"/>
</dbReference>
<evidence type="ECO:0000313" key="3">
    <source>
        <dbReference type="Proteomes" id="UP000298460"/>
    </source>
</evidence>
<dbReference type="InterPro" id="IPR036286">
    <property type="entry name" value="LexA/Signal_pep-like_sf"/>
</dbReference>